<keyword evidence="3" id="KW-1185">Reference proteome</keyword>
<proteinExistence type="predicted"/>
<dbReference type="InterPro" id="IPR005135">
    <property type="entry name" value="Endo/exonuclease/phosphatase"/>
</dbReference>
<evidence type="ECO:0000259" key="1">
    <source>
        <dbReference type="Pfam" id="PF03372"/>
    </source>
</evidence>
<dbReference type="InterPro" id="IPR036691">
    <property type="entry name" value="Endo/exonu/phosph_ase_sf"/>
</dbReference>
<accession>A0A8S4QM68</accession>
<protein>
    <submittedName>
        <fullName evidence="2">Jg17509 protein</fullName>
    </submittedName>
</protein>
<dbReference type="Proteomes" id="UP000838756">
    <property type="component" value="Unassembled WGS sequence"/>
</dbReference>
<dbReference type="SUPFAM" id="SSF56219">
    <property type="entry name" value="DNase I-like"/>
    <property type="match status" value="1"/>
</dbReference>
<dbReference type="PANTHER" id="PTHR33776:SF4">
    <property type="entry name" value="ENDONUCLEASE_EXONUCLEASE_PHOSPHATASE DOMAIN-CONTAINING PROTEIN"/>
    <property type="match status" value="1"/>
</dbReference>
<comment type="caution">
    <text evidence="2">The sequence shown here is derived from an EMBL/GenBank/DDBJ whole genome shotgun (WGS) entry which is preliminary data.</text>
</comment>
<dbReference type="Gene3D" id="3.60.10.10">
    <property type="entry name" value="Endonuclease/exonuclease/phosphatase"/>
    <property type="match status" value="1"/>
</dbReference>
<dbReference type="AlphaFoldDB" id="A0A8S4QM68"/>
<dbReference type="OrthoDB" id="416454at2759"/>
<feature type="non-terminal residue" evidence="2">
    <location>
        <position position="208"/>
    </location>
</feature>
<dbReference type="Pfam" id="PF03372">
    <property type="entry name" value="Exo_endo_phos"/>
    <property type="match status" value="1"/>
</dbReference>
<sequence length="208" mass="23462">MSEIDVDIIAINETWIREGEEGLAPVVPGYRLLHKPRPANVRGGRGGGVGFYIKKTIKIKILDHPNLQPVEQMWLTTKINGKRITIGSAYRPPWQDVNLFLEALTQSVTNFSDCDNIVLLGDFNINLLNPYDNKSKLFNDFIQCVNLAQLVTDPTHYTDHSKTLIDLFCTDAKVREVSVKHIPELGNHAMIIASLNMKKDKIKPSWAI</sequence>
<reference evidence="2" key="1">
    <citation type="submission" date="2022-03" db="EMBL/GenBank/DDBJ databases">
        <authorList>
            <person name="Lindestad O."/>
        </authorList>
    </citation>
    <scope>NUCLEOTIDE SEQUENCE</scope>
</reference>
<name>A0A8S4QM68_9NEOP</name>
<gene>
    <name evidence="2" type="primary">jg17509</name>
    <name evidence="2" type="ORF">PAEG_LOCUS2551</name>
</gene>
<feature type="domain" description="Endonuclease/exonuclease/phosphatase" evidence="1">
    <location>
        <begin position="3"/>
        <end position="186"/>
    </location>
</feature>
<evidence type="ECO:0000313" key="3">
    <source>
        <dbReference type="Proteomes" id="UP000838756"/>
    </source>
</evidence>
<organism evidence="2 3">
    <name type="scientific">Pararge aegeria aegeria</name>
    <dbReference type="NCBI Taxonomy" id="348720"/>
    <lineage>
        <taxon>Eukaryota</taxon>
        <taxon>Metazoa</taxon>
        <taxon>Ecdysozoa</taxon>
        <taxon>Arthropoda</taxon>
        <taxon>Hexapoda</taxon>
        <taxon>Insecta</taxon>
        <taxon>Pterygota</taxon>
        <taxon>Neoptera</taxon>
        <taxon>Endopterygota</taxon>
        <taxon>Lepidoptera</taxon>
        <taxon>Glossata</taxon>
        <taxon>Ditrysia</taxon>
        <taxon>Papilionoidea</taxon>
        <taxon>Nymphalidae</taxon>
        <taxon>Satyrinae</taxon>
        <taxon>Satyrini</taxon>
        <taxon>Parargina</taxon>
        <taxon>Pararge</taxon>
    </lineage>
</organism>
<dbReference type="PANTHER" id="PTHR33776">
    <property type="entry name" value="ENDO/EXONUCLEASE/PHOSPHATASE DOMAIN-CONTAINING PROTEIN"/>
    <property type="match status" value="1"/>
</dbReference>
<dbReference type="GO" id="GO:0003824">
    <property type="term" value="F:catalytic activity"/>
    <property type="evidence" value="ECO:0007669"/>
    <property type="project" value="InterPro"/>
</dbReference>
<evidence type="ECO:0000313" key="2">
    <source>
        <dbReference type="EMBL" id="CAH2210661.1"/>
    </source>
</evidence>
<dbReference type="EMBL" id="CAKXAJ010007954">
    <property type="protein sequence ID" value="CAH2210661.1"/>
    <property type="molecule type" value="Genomic_DNA"/>
</dbReference>